<reference evidence="2" key="1">
    <citation type="submission" date="2021-06" db="EMBL/GenBank/DDBJ databases">
        <authorList>
            <person name="Kallberg Y."/>
            <person name="Tangrot J."/>
            <person name="Rosling A."/>
        </authorList>
    </citation>
    <scope>NUCLEOTIDE SEQUENCE</scope>
    <source>
        <strain evidence="2">MT106</strain>
    </source>
</reference>
<evidence type="ECO:0000313" key="2">
    <source>
        <dbReference type="EMBL" id="CAG8478104.1"/>
    </source>
</evidence>
<organism evidence="2 3">
    <name type="scientific">Ambispora gerdemannii</name>
    <dbReference type="NCBI Taxonomy" id="144530"/>
    <lineage>
        <taxon>Eukaryota</taxon>
        <taxon>Fungi</taxon>
        <taxon>Fungi incertae sedis</taxon>
        <taxon>Mucoromycota</taxon>
        <taxon>Glomeromycotina</taxon>
        <taxon>Glomeromycetes</taxon>
        <taxon>Archaeosporales</taxon>
        <taxon>Ambisporaceae</taxon>
        <taxon>Ambispora</taxon>
    </lineage>
</organism>
<feature type="non-terminal residue" evidence="2">
    <location>
        <position position="1"/>
    </location>
</feature>
<accession>A0A9N8ZB83</accession>
<protein>
    <submittedName>
        <fullName evidence="2">637_t:CDS:1</fullName>
    </submittedName>
</protein>
<keyword evidence="1" id="KW-1133">Transmembrane helix</keyword>
<comment type="caution">
    <text evidence="2">The sequence shown here is derived from an EMBL/GenBank/DDBJ whole genome shotgun (WGS) entry which is preliminary data.</text>
</comment>
<keyword evidence="1" id="KW-0812">Transmembrane</keyword>
<name>A0A9N8ZB83_9GLOM</name>
<sequence length="277" mass="31854">MDQNNEQKKKRQKPIIRLIKKFFVDIVPELYLGTLAYLVYLIIQSVQEIPHLTTLVKPEESIPAPVFSLNGAFNFTVTCNFLNNGYEIINSNDGKKCVDFLKEASIDGSNDTMHYFDNTYIKNVPEISLSYGSIYGIELQIQLQSNVSTEYLQSLDNQPVWSYSGIYISLYDASYDKTDFSRKKGNTSEVYEEALSSNTYLIPQNQRSIIRYNRVINKDLDGHSIRNHLGAASKQNEYMSINTKIQSVSPFDASSFKYYATLEIYYDHRLVTENEQV</sequence>
<feature type="transmembrane region" description="Helical" evidence="1">
    <location>
        <begin position="21"/>
        <end position="43"/>
    </location>
</feature>
<proteinExistence type="predicted"/>
<keyword evidence="3" id="KW-1185">Reference proteome</keyword>
<gene>
    <name evidence="2" type="ORF">AGERDE_LOCUS3087</name>
</gene>
<evidence type="ECO:0000256" key="1">
    <source>
        <dbReference type="SAM" id="Phobius"/>
    </source>
</evidence>
<keyword evidence="1" id="KW-0472">Membrane</keyword>
<evidence type="ECO:0000313" key="3">
    <source>
        <dbReference type="Proteomes" id="UP000789831"/>
    </source>
</evidence>
<dbReference type="EMBL" id="CAJVPL010000280">
    <property type="protein sequence ID" value="CAG8478104.1"/>
    <property type="molecule type" value="Genomic_DNA"/>
</dbReference>
<dbReference type="AlphaFoldDB" id="A0A9N8ZB83"/>
<dbReference type="Proteomes" id="UP000789831">
    <property type="component" value="Unassembled WGS sequence"/>
</dbReference>